<organism evidence="1 2">
    <name type="scientific">Thermomonospora echinospora</name>
    <dbReference type="NCBI Taxonomy" id="1992"/>
    <lineage>
        <taxon>Bacteria</taxon>
        <taxon>Bacillati</taxon>
        <taxon>Actinomycetota</taxon>
        <taxon>Actinomycetes</taxon>
        <taxon>Streptosporangiales</taxon>
        <taxon>Thermomonosporaceae</taxon>
        <taxon>Thermomonospora</taxon>
    </lineage>
</organism>
<name>A0A1H6E928_9ACTN</name>
<accession>A0A1H6E928</accession>
<dbReference type="Proteomes" id="UP000236723">
    <property type="component" value="Unassembled WGS sequence"/>
</dbReference>
<dbReference type="EMBL" id="FNVO01000038">
    <property type="protein sequence ID" value="SEG93355.1"/>
    <property type="molecule type" value="Genomic_DNA"/>
</dbReference>
<proteinExistence type="predicted"/>
<evidence type="ECO:0000313" key="2">
    <source>
        <dbReference type="Proteomes" id="UP000236723"/>
    </source>
</evidence>
<gene>
    <name evidence="1" type="ORF">SAMN04489712_13829</name>
</gene>
<protein>
    <submittedName>
        <fullName evidence="1">Uncharacterized protein</fullName>
    </submittedName>
</protein>
<evidence type="ECO:0000313" key="1">
    <source>
        <dbReference type="EMBL" id="SEG93355.1"/>
    </source>
</evidence>
<sequence>MYSVEDASAMAVLRIRYPQALIIPMSCGMWVGHTCVGLTRAESPGQLDERLAEIYAEPCPVIPLRGSNGG</sequence>
<keyword evidence="2" id="KW-1185">Reference proteome</keyword>
<dbReference type="AlphaFoldDB" id="A0A1H6E928"/>
<reference evidence="2" key="1">
    <citation type="submission" date="2016-10" db="EMBL/GenBank/DDBJ databases">
        <authorList>
            <person name="Varghese N."/>
            <person name="Submissions S."/>
        </authorList>
    </citation>
    <scope>NUCLEOTIDE SEQUENCE [LARGE SCALE GENOMIC DNA]</scope>
    <source>
        <strain evidence="2">DSM 43163</strain>
    </source>
</reference>